<organism evidence="1 2">
    <name type="scientific">Anopheles minimus</name>
    <dbReference type="NCBI Taxonomy" id="112268"/>
    <lineage>
        <taxon>Eukaryota</taxon>
        <taxon>Metazoa</taxon>
        <taxon>Ecdysozoa</taxon>
        <taxon>Arthropoda</taxon>
        <taxon>Hexapoda</taxon>
        <taxon>Insecta</taxon>
        <taxon>Pterygota</taxon>
        <taxon>Neoptera</taxon>
        <taxon>Endopterygota</taxon>
        <taxon>Diptera</taxon>
        <taxon>Nematocera</taxon>
        <taxon>Culicoidea</taxon>
        <taxon>Culicidae</taxon>
        <taxon>Anophelinae</taxon>
        <taxon>Anopheles</taxon>
    </lineage>
</organism>
<reference evidence="1" key="2">
    <citation type="submission" date="2020-05" db="UniProtKB">
        <authorList>
            <consortium name="EnsemblMetazoa"/>
        </authorList>
    </citation>
    <scope>IDENTIFICATION</scope>
    <source>
        <strain evidence="1">MINIMUS1</strain>
    </source>
</reference>
<name>A0A182WPU8_9DIPT</name>
<protein>
    <submittedName>
        <fullName evidence="1">Uncharacterized protein</fullName>
    </submittedName>
</protein>
<sequence>MLLGENVLVLRYSIFTRTTPSLWLKNWKMF</sequence>
<dbReference type="VEuPathDB" id="VectorBase:AMIN014687"/>
<dbReference type="AlphaFoldDB" id="A0A182WPU8"/>
<dbReference type="Proteomes" id="UP000075920">
    <property type="component" value="Unassembled WGS sequence"/>
</dbReference>
<accession>A0A182WPU8</accession>
<reference evidence="2" key="1">
    <citation type="submission" date="2013-03" db="EMBL/GenBank/DDBJ databases">
        <title>The Genome Sequence of Anopheles minimus MINIMUS1.</title>
        <authorList>
            <consortium name="The Broad Institute Genomics Platform"/>
            <person name="Neafsey D.E."/>
            <person name="Walton C."/>
            <person name="Walker B."/>
            <person name="Young S.K."/>
            <person name="Zeng Q."/>
            <person name="Gargeya S."/>
            <person name="Fitzgerald M."/>
            <person name="Haas B."/>
            <person name="Abouelleil A."/>
            <person name="Allen A.W."/>
            <person name="Alvarado L."/>
            <person name="Arachchi H.M."/>
            <person name="Berlin A.M."/>
            <person name="Chapman S.B."/>
            <person name="Gainer-Dewar J."/>
            <person name="Goldberg J."/>
            <person name="Griggs A."/>
            <person name="Gujja S."/>
            <person name="Hansen M."/>
            <person name="Howarth C."/>
            <person name="Imamovic A."/>
            <person name="Ireland A."/>
            <person name="Larimer J."/>
            <person name="McCowan C."/>
            <person name="Murphy C."/>
            <person name="Pearson M."/>
            <person name="Poon T.W."/>
            <person name="Priest M."/>
            <person name="Roberts A."/>
            <person name="Saif S."/>
            <person name="Shea T."/>
            <person name="Sisk P."/>
            <person name="Sykes S."/>
            <person name="Wortman J."/>
            <person name="Nusbaum C."/>
            <person name="Birren B."/>
        </authorList>
    </citation>
    <scope>NUCLEOTIDE SEQUENCE [LARGE SCALE GENOMIC DNA]</scope>
    <source>
        <strain evidence="2">MINIMUS1</strain>
    </source>
</reference>
<proteinExistence type="predicted"/>
<evidence type="ECO:0000313" key="1">
    <source>
        <dbReference type="EnsemblMetazoa" id="AMIN014687-PA"/>
    </source>
</evidence>
<keyword evidence="2" id="KW-1185">Reference proteome</keyword>
<evidence type="ECO:0000313" key="2">
    <source>
        <dbReference type="Proteomes" id="UP000075920"/>
    </source>
</evidence>
<dbReference type="EnsemblMetazoa" id="AMIN014687-RA">
    <property type="protein sequence ID" value="AMIN014687-PA"/>
    <property type="gene ID" value="AMIN014687"/>
</dbReference>